<proteinExistence type="predicted"/>
<sequence length="76" mass="8768">MLVTIQQTKSNFENLFEVSSNGQTLFRAKAPWIKVSLPFNAENMRELTFTDTLGENPFTTHYKMIDNMIEEGIPLK</sequence>
<dbReference type="Proteomes" id="UP000013085">
    <property type="component" value="Unassembled WGS sequence"/>
</dbReference>
<dbReference type="EMBL" id="AGYR01000020">
    <property type="protein sequence ID" value="ENZ15998.1"/>
    <property type="molecule type" value="Genomic_DNA"/>
</dbReference>
<gene>
    <name evidence="1" type="ORF">HMPREF1090_02142</name>
</gene>
<protein>
    <submittedName>
        <fullName evidence="1">Uncharacterized protein</fullName>
    </submittedName>
</protein>
<accession>A0A0E2HCB1</accession>
<organism evidence="1 2">
    <name type="scientific">[Clostridium] clostridioforme 90A8</name>
    <dbReference type="NCBI Taxonomy" id="999408"/>
    <lineage>
        <taxon>Bacteria</taxon>
        <taxon>Bacillati</taxon>
        <taxon>Bacillota</taxon>
        <taxon>Clostridia</taxon>
        <taxon>Lachnospirales</taxon>
        <taxon>Lachnospiraceae</taxon>
        <taxon>Enterocloster</taxon>
    </lineage>
</organism>
<name>A0A0E2HCB1_9FIRM</name>
<dbReference type="AlphaFoldDB" id="A0A0E2HCB1"/>
<evidence type="ECO:0000313" key="1">
    <source>
        <dbReference type="EMBL" id="ENZ15998.1"/>
    </source>
</evidence>
<comment type="caution">
    <text evidence="1">The sequence shown here is derived from an EMBL/GenBank/DDBJ whole genome shotgun (WGS) entry which is preliminary data.</text>
</comment>
<dbReference type="PATRIC" id="fig|999408.3.peg.2294"/>
<dbReference type="HOGENOM" id="CLU_2715229_0_0_9"/>
<reference evidence="1 2" key="1">
    <citation type="submission" date="2013-01" db="EMBL/GenBank/DDBJ databases">
        <title>The Genome Sequence of Clostridium clostridioforme 90A8.</title>
        <authorList>
            <consortium name="The Broad Institute Genome Sequencing Platform"/>
            <person name="Earl A."/>
            <person name="Ward D."/>
            <person name="Feldgarden M."/>
            <person name="Gevers D."/>
            <person name="Courvalin P."/>
            <person name="Lambert T."/>
            <person name="Walker B."/>
            <person name="Young S.K."/>
            <person name="Zeng Q."/>
            <person name="Gargeya S."/>
            <person name="Fitzgerald M."/>
            <person name="Haas B."/>
            <person name="Abouelleil A."/>
            <person name="Alvarado L."/>
            <person name="Arachchi H.M."/>
            <person name="Berlin A.M."/>
            <person name="Chapman S.B."/>
            <person name="Dewar J."/>
            <person name="Goldberg J."/>
            <person name="Griggs A."/>
            <person name="Gujja S."/>
            <person name="Hansen M."/>
            <person name="Howarth C."/>
            <person name="Imamovic A."/>
            <person name="Larimer J."/>
            <person name="McCowan C."/>
            <person name="Murphy C."/>
            <person name="Neiman D."/>
            <person name="Pearson M."/>
            <person name="Priest M."/>
            <person name="Roberts A."/>
            <person name="Saif S."/>
            <person name="Shea T."/>
            <person name="Sisk P."/>
            <person name="Sykes S."/>
            <person name="Wortman J."/>
            <person name="Nusbaum C."/>
            <person name="Birren B."/>
        </authorList>
    </citation>
    <scope>NUCLEOTIDE SEQUENCE [LARGE SCALE GENOMIC DNA]</scope>
    <source>
        <strain evidence="1 2">90A8</strain>
    </source>
</reference>
<evidence type="ECO:0000313" key="2">
    <source>
        <dbReference type="Proteomes" id="UP000013085"/>
    </source>
</evidence>